<organism evidence="1 2">
    <name type="scientific">Wuchereria bancrofti</name>
    <dbReference type="NCBI Taxonomy" id="6293"/>
    <lineage>
        <taxon>Eukaryota</taxon>
        <taxon>Metazoa</taxon>
        <taxon>Ecdysozoa</taxon>
        <taxon>Nematoda</taxon>
        <taxon>Chromadorea</taxon>
        <taxon>Rhabditida</taxon>
        <taxon>Spirurina</taxon>
        <taxon>Spiruromorpha</taxon>
        <taxon>Filarioidea</taxon>
        <taxon>Onchocercidae</taxon>
        <taxon>Wuchereria</taxon>
    </lineage>
</organism>
<name>J9DQI8_WUCBA</name>
<dbReference type="EMBL" id="ADBV01017604">
    <property type="protein sequence ID" value="EJW71826.1"/>
    <property type="molecule type" value="Genomic_DNA"/>
</dbReference>
<gene>
    <name evidence="1" type="ORF">WUBG_17261</name>
</gene>
<dbReference type="AlphaFoldDB" id="J9DQI8"/>
<evidence type="ECO:0000313" key="2">
    <source>
        <dbReference type="Proteomes" id="UP000004810"/>
    </source>
</evidence>
<proteinExistence type="predicted"/>
<reference evidence="2" key="1">
    <citation type="submission" date="2012-08" db="EMBL/GenBank/DDBJ databases">
        <title>The Genome Sequence of Wuchereria bancrofti.</title>
        <authorList>
            <person name="Nutman T.B."/>
            <person name="Fink D.L."/>
            <person name="Russ C."/>
            <person name="Young S."/>
            <person name="Zeng Q."/>
            <person name="Koehrsen M."/>
            <person name="Alvarado L."/>
            <person name="Berlin A."/>
            <person name="Chapman S.B."/>
            <person name="Chen Z."/>
            <person name="Freedman E."/>
            <person name="Gellesch M."/>
            <person name="Goldberg J."/>
            <person name="Griggs A."/>
            <person name="Gujja S."/>
            <person name="Heilman E.R."/>
            <person name="Heiman D."/>
            <person name="Hepburn T."/>
            <person name="Howarth C."/>
            <person name="Jen D."/>
            <person name="Larson L."/>
            <person name="Lewis B."/>
            <person name="Mehta T."/>
            <person name="Park D."/>
            <person name="Pearson M."/>
            <person name="Roberts A."/>
            <person name="Saif S."/>
            <person name="Shea T."/>
            <person name="Shenoy N."/>
            <person name="Sisk P."/>
            <person name="Stolte C."/>
            <person name="Sykes S."/>
            <person name="Walk T."/>
            <person name="White J."/>
            <person name="Yandava C."/>
            <person name="Haas B."/>
            <person name="Henn M.R."/>
            <person name="Nusbaum C."/>
            <person name="Birren B."/>
        </authorList>
    </citation>
    <scope>NUCLEOTIDE SEQUENCE [LARGE SCALE GENOMIC DNA]</scope>
    <source>
        <strain evidence="2">NA</strain>
    </source>
</reference>
<comment type="caution">
    <text evidence="1">The sequence shown here is derived from an EMBL/GenBank/DDBJ whole genome shotgun (WGS) entry which is preliminary data.</text>
</comment>
<feature type="non-terminal residue" evidence="1">
    <location>
        <position position="187"/>
    </location>
</feature>
<evidence type="ECO:0000313" key="1">
    <source>
        <dbReference type="EMBL" id="EJW71826.1"/>
    </source>
</evidence>
<sequence length="187" mass="20379">MKGMKYQHNLQNIVPSEECSDKSHDIHSLAALPKNALTLEEVERNHVINATKPAADPAALPSPLAGAVALADLERQLLMRPSGHVTVSIPDVDRSTSVLPPDSRIPPMIPPPPPPLQRLPFPMLPPFAMQITRAHLLGQLPELPPGFPPITPQMRAAILSLGPPPMMRMPSHPLLPPFPFMQQPSHI</sequence>
<accession>J9DQI8</accession>
<dbReference type="Proteomes" id="UP000004810">
    <property type="component" value="Unassembled WGS sequence"/>
</dbReference>
<protein>
    <submittedName>
        <fullName evidence="1">Uncharacterized protein</fullName>
    </submittedName>
</protein>